<accession>A0A7K3LTN5</accession>
<reference evidence="11 12" key="1">
    <citation type="submission" date="2020-01" db="EMBL/GenBank/DDBJ databases">
        <title>Investigation of new actinobacteria for the biodesulphurisation of diesel fuel.</title>
        <authorList>
            <person name="Athi Narayanan S.M."/>
        </authorList>
    </citation>
    <scope>NUCLEOTIDE SEQUENCE [LARGE SCALE GENOMIC DNA]</scope>
    <source>
        <strain evidence="11 12">213E</strain>
    </source>
</reference>
<keyword evidence="4" id="KW-1003">Cell membrane</keyword>
<dbReference type="Pfam" id="PF00860">
    <property type="entry name" value="Xan_ur_permease"/>
    <property type="match status" value="1"/>
</dbReference>
<protein>
    <submittedName>
        <fullName evidence="11">Purine permease</fullName>
    </submittedName>
</protein>
<dbReference type="Proteomes" id="UP000466307">
    <property type="component" value="Unassembled WGS sequence"/>
</dbReference>
<evidence type="ECO:0000256" key="2">
    <source>
        <dbReference type="ARBA" id="ARBA00008821"/>
    </source>
</evidence>
<keyword evidence="6 9" id="KW-1133">Transmembrane helix</keyword>
<feature type="transmembrane region" description="Helical" evidence="9">
    <location>
        <begin position="429"/>
        <end position="449"/>
    </location>
</feature>
<feature type="transmembrane region" description="Helical" evidence="9">
    <location>
        <begin position="35"/>
        <end position="57"/>
    </location>
</feature>
<dbReference type="NCBIfam" id="TIGR00801">
    <property type="entry name" value="ncs2"/>
    <property type="match status" value="1"/>
</dbReference>
<evidence type="ECO:0000256" key="4">
    <source>
        <dbReference type="ARBA" id="ARBA00022475"/>
    </source>
</evidence>
<dbReference type="NCBIfam" id="NF037981">
    <property type="entry name" value="NCS2_1"/>
    <property type="match status" value="1"/>
</dbReference>
<dbReference type="InterPro" id="IPR017588">
    <property type="entry name" value="UacT-like"/>
</dbReference>
<evidence type="ECO:0000256" key="3">
    <source>
        <dbReference type="ARBA" id="ARBA00022448"/>
    </source>
</evidence>
<dbReference type="PANTHER" id="PTHR42810:SF4">
    <property type="entry name" value="URIC ACID TRANSPORTER UACT"/>
    <property type="match status" value="1"/>
</dbReference>
<evidence type="ECO:0000256" key="1">
    <source>
        <dbReference type="ARBA" id="ARBA00004651"/>
    </source>
</evidence>
<evidence type="ECO:0000256" key="9">
    <source>
        <dbReference type="SAM" id="Phobius"/>
    </source>
</evidence>
<sequence>MSFLQTIKHGRDADHPVDDIPPFLKLFPLGLQHVMAMYAGAVAVPLIVGGAMVGAGQMQSNEIVHLITADLFVAGIATILQAVGFWRFGVRLPLMQGVTFAAVGPMITIGLNHGITAIYGSVIACGVFMILVAPIVGKLIRFFPPLVTGTIILIIGVSLMRVAAGWFGGGTAKGEDFGAPKAIAFGFLTLLLIILIERFAPPTIKRVSILIGLVLGTLISIPFGMADWSSVGESSWVAIPEPFYFGFPTFDVSSIIAMIIVALVIMTETTGDIVAVGEIVDKKITPRRLADGMRADGLGTVLGGIFNTFPYTAFAQNVGLVAITGVKTRHVATCAGGILVVLGLLPKMAAIIEGIPLPVLGGAGVALFGMVAASGVRTLSKVKFNNTNILVVAISVGVAMLTEAKLYYTSDGVSVSLDLYHQFPDWFQTIFHSGISAGALTAIVLNLLLNTRSTSPDPADYHNTGEIDVVTAEGLASSEGMSAADGPRGGAFDPRDALAAADPATPPETLKLLAEHDAGLHRFIVTNPSAPSELCDWIKAQGDPTVTRLLDVWDDKTEGRFSARGPRSQSSS</sequence>
<dbReference type="RefSeq" id="WP_059039075.1">
    <property type="nucleotide sequence ID" value="NZ_JAADZU010000075.1"/>
</dbReference>
<evidence type="ECO:0000256" key="8">
    <source>
        <dbReference type="SAM" id="MobiDB-lite"/>
    </source>
</evidence>
<gene>
    <name evidence="11" type="ORF">GYA93_18815</name>
</gene>
<dbReference type="PANTHER" id="PTHR42810">
    <property type="entry name" value="PURINE PERMEASE C1399.01C-RELATED"/>
    <property type="match status" value="1"/>
</dbReference>
<proteinExistence type="inferred from homology"/>
<name>A0A7K3LTN5_9ACTN</name>
<evidence type="ECO:0000313" key="12">
    <source>
        <dbReference type="Proteomes" id="UP000466307"/>
    </source>
</evidence>
<evidence type="ECO:0000313" key="11">
    <source>
        <dbReference type="EMBL" id="NDK91613.1"/>
    </source>
</evidence>
<comment type="subcellular location">
    <subcellularLocation>
        <location evidence="1">Cell membrane</location>
        <topology evidence="1">Multi-pass membrane protein</topology>
    </subcellularLocation>
</comment>
<evidence type="ECO:0000256" key="7">
    <source>
        <dbReference type="ARBA" id="ARBA00023136"/>
    </source>
</evidence>
<feature type="transmembrane region" description="Helical" evidence="9">
    <location>
        <begin position="63"/>
        <end position="85"/>
    </location>
</feature>
<comment type="similarity">
    <text evidence="2">Belongs to the nucleobase:cation symporter-2 (NCS2) (TC 2.A.40) family.</text>
</comment>
<dbReference type="GO" id="GO:0005886">
    <property type="term" value="C:plasma membrane"/>
    <property type="evidence" value="ECO:0007669"/>
    <property type="project" value="UniProtKB-SubCell"/>
</dbReference>
<dbReference type="InterPro" id="IPR006042">
    <property type="entry name" value="Xan_ur_permease"/>
</dbReference>
<feature type="transmembrane region" description="Helical" evidence="9">
    <location>
        <begin position="388"/>
        <end position="409"/>
    </location>
</feature>
<dbReference type="GO" id="GO:0042907">
    <property type="term" value="F:xanthine transmembrane transporter activity"/>
    <property type="evidence" value="ECO:0007669"/>
    <property type="project" value="TreeGrafter"/>
</dbReference>
<organism evidence="11 12">
    <name type="scientific">Gordonia desulfuricans</name>
    <dbReference type="NCBI Taxonomy" id="89051"/>
    <lineage>
        <taxon>Bacteria</taxon>
        <taxon>Bacillati</taxon>
        <taxon>Actinomycetota</taxon>
        <taxon>Actinomycetes</taxon>
        <taxon>Mycobacteriales</taxon>
        <taxon>Gordoniaceae</taxon>
        <taxon>Gordonia</taxon>
    </lineage>
</organism>
<feature type="transmembrane region" description="Helical" evidence="9">
    <location>
        <begin position="331"/>
        <end position="349"/>
    </location>
</feature>
<dbReference type="AlphaFoldDB" id="A0A7K3LTN5"/>
<keyword evidence="3" id="KW-0813">Transport</keyword>
<dbReference type="Pfam" id="PF25591">
    <property type="entry name" value="LRV_2"/>
    <property type="match status" value="1"/>
</dbReference>
<keyword evidence="5 9" id="KW-0812">Transmembrane</keyword>
<feature type="transmembrane region" description="Helical" evidence="9">
    <location>
        <begin position="117"/>
        <end position="136"/>
    </location>
</feature>
<dbReference type="NCBIfam" id="TIGR03173">
    <property type="entry name" value="pbuX"/>
    <property type="match status" value="1"/>
</dbReference>
<dbReference type="EMBL" id="JAADZU010000075">
    <property type="protein sequence ID" value="NDK91613.1"/>
    <property type="molecule type" value="Genomic_DNA"/>
</dbReference>
<keyword evidence="7 9" id="KW-0472">Membrane</keyword>
<feature type="transmembrane region" description="Helical" evidence="9">
    <location>
        <begin position="207"/>
        <end position="225"/>
    </location>
</feature>
<dbReference type="InterPro" id="IPR057893">
    <property type="entry name" value="LRV_2"/>
</dbReference>
<feature type="transmembrane region" description="Helical" evidence="9">
    <location>
        <begin position="143"/>
        <end position="162"/>
    </location>
</feature>
<evidence type="ECO:0000259" key="10">
    <source>
        <dbReference type="Pfam" id="PF25591"/>
    </source>
</evidence>
<evidence type="ECO:0000256" key="6">
    <source>
        <dbReference type="ARBA" id="ARBA00022989"/>
    </source>
</evidence>
<keyword evidence="12" id="KW-1185">Reference proteome</keyword>
<feature type="domain" description="Leucine rich repeat variant" evidence="10">
    <location>
        <begin position="496"/>
        <end position="550"/>
    </location>
</feature>
<comment type="caution">
    <text evidence="11">The sequence shown here is derived from an EMBL/GenBank/DDBJ whole genome shotgun (WGS) entry which is preliminary data.</text>
</comment>
<feature type="transmembrane region" description="Helical" evidence="9">
    <location>
        <begin position="182"/>
        <end position="200"/>
    </location>
</feature>
<feature type="transmembrane region" description="Helical" evidence="9">
    <location>
        <begin position="245"/>
        <end position="265"/>
    </location>
</feature>
<feature type="transmembrane region" description="Helical" evidence="9">
    <location>
        <begin position="355"/>
        <end position="376"/>
    </location>
</feature>
<dbReference type="PROSITE" id="PS01116">
    <property type="entry name" value="XANTH_URACIL_PERMASE"/>
    <property type="match status" value="1"/>
</dbReference>
<dbReference type="InterPro" id="IPR006043">
    <property type="entry name" value="NCS2"/>
</dbReference>
<feature type="region of interest" description="Disordered" evidence="8">
    <location>
        <begin position="479"/>
        <end position="501"/>
    </location>
</feature>
<evidence type="ECO:0000256" key="5">
    <source>
        <dbReference type="ARBA" id="ARBA00022692"/>
    </source>
</evidence>